<dbReference type="Gene3D" id="2.40.100.10">
    <property type="entry name" value="Cyclophilin-like"/>
    <property type="match status" value="1"/>
</dbReference>
<evidence type="ECO:0000313" key="6">
    <source>
        <dbReference type="EMBL" id="RZQ54153.1"/>
    </source>
</evidence>
<dbReference type="EC" id="5.2.1.8" evidence="1"/>
<feature type="domain" description="PPIase cyclophilin-type" evidence="5">
    <location>
        <begin position="32"/>
        <end position="203"/>
    </location>
</feature>
<dbReference type="InterPro" id="IPR044665">
    <property type="entry name" value="E_coli_cyclophilin_A-like"/>
</dbReference>
<evidence type="ECO:0000256" key="4">
    <source>
        <dbReference type="SAM" id="SignalP"/>
    </source>
</evidence>
<keyword evidence="4" id="KW-0732">Signal</keyword>
<accession>A0A4Q7IP42</accession>
<keyword evidence="3 6" id="KW-0413">Isomerase</keyword>
<sequence length="209" mass="23993">MKKLLITLCLLCISSHIFASNREGRFVQKDNLFPRVKIITSVGEIVVELDRSRAPITVNNFLTYVVNGDYKNSVFHRIEKDQYSELDEFFVIQGGGYDKDYDGLFQRKPIFNESGNGLKNDMYTVAMAYQDNEPHTATRQFFFNMKDNDHLNPGKGWGFAVFGNVMEGYEILDKITESETGFNEKIGYNFVPKKPVMIFNVEILEATPL</sequence>
<dbReference type="SUPFAM" id="SSF50891">
    <property type="entry name" value="Cyclophilin-like"/>
    <property type="match status" value="1"/>
</dbReference>
<keyword evidence="2" id="KW-0697">Rotamase</keyword>
<organism evidence="6 7">
    <name type="scientific">Pseudoalteromonas phenolica</name>
    <dbReference type="NCBI Taxonomy" id="161398"/>
    <lineage>
        <taxon>Bacteria</taxon>
        <taxon>Pseudomonadati</taxon>
        <taxon>Pseudomonadota</taxon>
        <taxon>Gammaproteobacteria</taxon>
        <taxon>Alteromonadales</taxon>
        <taxon>Pseudoalteromonadaceae</taxon>
        <taxon>Pseudoalteromonas</taxon>
    </lineage>
</organism>
<reference evidence="6 7" key="1">
    <citation type="submission" date="2018-01" db="EMBL/GenBank/DDBJ databases">
        <title>Co-occurrence of chitin degradation, pigmentation and bioactivity in marine Pseudoalteromonas.</title>
        <authorList>
            <person name="Paulsen S."/>
            <person name="Gram L."/>
            <person name="Machado H."/>
        </authorList>
    </citation>
    <scope>NUCLEOTIDE SEQUENCE [LARGE SCALE GENOMIC DNA]</scope>
    <source>
        <strain evidence="6 7">S3898</strain>
    </source>
</reference>
<dbReference type="InterPro" id="IPR002130">
    <property type="entry name" value="Cyclophilin-type_PPIase_dom"/>
</dbReference>
<evidence type="ECO:0000256" key="1">
    <source>
        <dbReference type="ARBA" id="ARBA00013194"/>
    </source>
</evidence>
<feature type="signal peptide" evidence="4">
    <location>
        <begin position="1"/>
        <end position="19"/>
    </location>
</feature>
<dbReference type="GO" id="GO:0003755">
    <property type="term" value="F:peptidyl-prolyl cis-trans isomerase activity"/>
    <property type="evidence" value="ECO:0007669"/>
    <property type="project" value="UniProtKB-KW"/>
</dbReference>
<proteinExistence type="predicted"/>
<dbReference type="PANTHER" id="PTHR43246">
    <property type="entry name" value="PEPTIDYL-PROLYL CIS-TRANS ISOMERASE CYP38, CHLOROPLASTIC"/>
    <property type="match status" value="1"/>
</dbReference>
<evidence type="ECO:0000259" key="5">
    <source>
        <dbReference type="PROSITE" id="PS50072"/>
    </source>
</evidence>
<dbReference type="InterPro" id="IPR029000">
    <property type="entry name" value="Cyclophilin-like_dom_sf"/>
</dbReference>
<dbReference type="Proteomes" id="UP000291338">
    <property type="component" value="Unassembled WGS sequence"/>
</dbReference>
<dbReference type="RefSeq" id="WP_130254689.1">
    <property type="nucleotide sequence ID" value="NZ_PPSX01000019.1"/>
</dbReference>
<dbReference type="EMBL" id="PPSX01000019">
    <property type="protein sequence ID" value="RZQ54153.1"/>
    <property type="molecule type" value="Genomic_DNA"/>
</dbReference>
<dbReference type="Pfam" id="PF00160">
    <property type="entry name" value="Pro_isomerase"/>
    <property type="match status" value="1"/>
</dbReference>
<feature type="chain" id="PRO_5020265153" description="peptidylprolyl isomerase" evidence="4">
    <location>
        <begin position="20"/>
        <end position="209"/>
    </location>
</feature>
<dbReference type="PROSITE" id="PS50072">
    <property type="entry name" value="CSA_PPIASE_2"/>
    <property type="match status" value="1"/>
</dbReference>
<gene>
    <name evidence="6" type="ORF">C1E23_05905</name>
</gene>
<dbReference type="AlphaFoldDB" id="A0A4Q7IP42"/>
<comment type="caution">
    <text evidence="6">The sequence shown here is derived from an EMBL/GenBank/DDBJ whole genome shotgun (WGS) entry which is preliminary data.</text>
</comment>
<protein>
    <recommendedName>
        <fullName evidence="1">peptidylprolyl isomerase</fullName>
        <ecNumber evidence="1">5.2.1.8</ecNumber>
    </recommendedName>
</protein>
<evidence type="ECO:0000313" key="7">
    <source>
        <dbReference type="Proteomes" id="UP000291338"/>
    </source>
</evidence>
<evidence type="ECO:0000256" key="2">
    <source>
        <dbReference type="ARBA" id="ARBA00023110"/>
    </source>
</evidence>
<name>A0A4Q7IP42_9GAMM</name>
<evidence type="ECO:0000256" key="3">
    <source>
        <dbReference type="ARBA" id="ARBA00023235"/>
    </source>
</evidence>